<dbReference type="PRINTS" id="PR00019">
    <property type="entry name" value="LEURICHRPT"/>
</dbReference>
<keyword evidence="5" id="KW-0812">Transmembrane</keyword>
<dbReference type="InterPro" id="IPR003961">
    <property type="entry name" value="FN3_dom"/>
</dbReference>
<organism evidence="8 9">
    <name type="scientific">Magallana gigas</name>
    <name type="common">Pacific oyster</name>
    <name type="synonym">Crassostrea gigas</name>
    <dbReference type="NCBI Taxonomy" id="29159"/>
    <lineage>
        <taxon>Eukaryota</taxon>
        <taxon>Metazoa</taxon>
        <taxon>Spiralia</taxon>
        <taxon>Lophotrochozoa</taxon>
        <taxon>Mollusca</taxon>
        <taxon>Bivalvia</taxon>
        <taxon>Autobranchia</taxon>
        <taxon>Pteriomorphia</taxon>
        <taxon>Ostreida</taxon>
        <taxon>Ostreoidea</taxon>
        <taxon>Ostreidae</taxon>
        <taxon>Magallana</taxon>
    </lineage>
</organism>
<feature type="signal peptide" evidence="6">
    <location>
        <begin position="1"/>
        <end position="39"/>
    </location>
</feature>
<evidence type="ECO:0000256" key="3">
    <source>
        <dbReference type="ARBA" id="ARBA00022737"/>
    </source>
</evidence>
<dbReference type="Gene3D" id="2.60.40.10">
    <property type="entry name" value="Immunoglobulins"/>
    <property type="match status" value="1"/>
</dbReference>
<dbReference type="InterPro" id="IPR003591">
    <property type="entry name" value="Leu-rich_rpt_typical-subtyp"/>
</dbReference>
<evidence type="ECO:0000256" key="5">
    <source>
        <dbReference type="SAM" id="Phobius"/>
    </source>
</evidence>
<dbReference type="CDD" id="cd00063">
    <property type="entry name" value="FN3"/>
    <property type="match status" value="1"/>
</dbReference>
<dbReference type="Pfam" id="PF13855">
    <property type="entry name" value="LRR_8"/>
    <property type="match status" value="1"/>
</dbReference>
<dbReference type="PANTHER" id="PTHR45712:SF22">
    <property type="entry name" value="INSULIN-LIKE GROWTH FACTOR-BINDING PROTEIN COMPLEX ACID LABILE SUBUNIT"/>
    <property type="match status" value="1"/>
</dbReference>
<dbReference type="InterPro" id="IPR036116">
    <property type="entry name" value="FN3_sf"/>
</dbReference>
<protein>
    <recommendedName>
        <fullName evidence="7">Fibronectin type-III domain-containing protein</fullName>
    </recommendedName>
</protein>
<dbReference type="InterPro" id="IPR000483">
    <property type="entry name" value="Cys-rich_flank_reg_C"/>
</dbReference>
<reference evidence="8" key="1">
    <citation type="submission" date="2022-08" db="UniProtKB">
        <authorList>
            <consortium name="EnsemblMetazoa"/>
        </authorList>
    </citation>
    <scope>IDENTIFICATION</scope>
    <source>
        <strain evidence="8">05x7-T-G4-1.051#20</strain>
    </source>
</reference>
<evidence type="ECO:0000313" key="8">
    <source>
        <dbReference type="EnsemblMetazoa" id="G14429.2:cds"/>
    </source>
</evidence>
<dbReference type="Gene3D" id="3.80.10.10">
    <property type="entry name" value="Ribonuclease Inhibitor"/>
    <property type="match status" value="2"/>
</dbReference>
<dbReference type="PROSITE" id="PS51450">
    <property type="entry name" value="LRR"/>
    <property type="match status" value="2"/>
</dbReference>
<dbReference type="PANTHER" id="PTHR45712">
    <property type="entry name" value="AGAP008170-PA"/>
    <property type="match status" value="1"/>
</dbReference>
<evidence type="ECO:0000256" key="1">
    <source>
        <dbReference type="ARBA" id="ARBA00022614"/>
    </source>
</evidence>
<dbReference type="AlphaFoldDB" id="A0A8W8IIA8"/>
<evidence type="ECO:0000259" key="7">
    <source>
        <dbReference type="PROSITE" id="PS50853"/>
    </source>
</evidence>
<dbReference type="EnsemblMetazoa" id="G14429.2">
    <property type="protein sequence ID" value="G14429.2:cds"/>
    <property type="gene ID" value="G14429"/>
</dbReference>
<evidence type="ECO:0000256" key="6">
    <source>
        <dbReference type="SAM" id="SignalP"/>
    </source>
</evidence>
<accession>A0A8W8IIA8</accession>
<dbReference type="OMA" id="AMINIEP"/>
<evidence type="ECO:0000256" key="4">
    <source>
        <dbReference type="ARBA" id="ARBA00023157"/>
    </source>
</evidence>
<feature type="chain" id="PRO_5042430820" description="Fibronectin type-III domain-containing protein" evidence="6">
    <location>
        <begin position="40"/>
        <end position="506"/>
    </location>
</feature>
<keyword evidence="9" id="KW-1185">Reference proteome</keyword>
<dbReference type="SUPFAM" id="SSF52058">
    <property type="entry name" value="L domain-like"/>
    <property type="match status" value="1"/>
</dbReference>
<evidence type="ECO:0000313" key="9">
    <source>
        <dbReference type="Proteomes" id="UP000005408"/>
    </source>
</evidence>
<dbReference type="PROSITE" id="PS50853">
    <property type="entry name" value="FN3"/>
    <property type="match status" value="1"/>
</dbReference>
<dbReference type="InterPro" id="IPR013783">
    <property type="entry name" value="Ig-like_fold"/>
</dbReference>
<keyword evidence="1" id="KW-0433">Leucine-rich repeat</keyword>
<keyword evidence="5" id="KW-1133">Transmembrane helix</keyword>
<dbReference type="OrthoDB" id="6096773at2759"/>
<dbReference type="Pfam" id="PF00041">
    <property type="entry name" value="fn3"/>
    <property type="match status" value="1"/>
</dbReference>
<proteinExistence type="predicted"/>
<dbReference type="SMART" id="SM00369">
    <property type="entry name" value="LRR_TYP"/>
    <property type="match status" value="5"/>
</dbReference>
<dbReference type="InterPro" id="IPR032675">
    <property type="entry name" value="LRR_dom_sf"/>
</dbReference>
<feature type="transmembrane region" description="Helical" evidence="5">
    <location>
        <begin position="487"/>
        <end position="504"/>
    </location>
</feature>
<dbReference type="EnsemblMetazoa" id="G14429.1">
    <property type="protein sequence ID" value="G14429.1:cds"/>
    <property type="gene ID" value="G14429"/>
</dbReference>
<keyword evidence="4" id="KW-1015">Disulfide bond</keyword>
<dbReference type="InterPro" id="IPR001611">
    <property type="entry name" value="Leu-rich_rpt"/>
</dbReference>
<dbReference type="SUPFAM" id="SSF49265">
    <property type="entry name" value="Fibronectin type III"/>
    <property type="match status" value="1"/>
</dbReference>
<keyword evidence="5" id="KW-0472">Membrane</keyword>
<feature type="domain" description="Fibronectin type-III" evidence="7">
    <location>
        <begin position="390"/>
        <end position="484"/>
    </location>
</feature>
<evidence type="ECO:0000256" key="2">
    <source>
        <dbReference type="ARBA" id="ARBA00022729"/>
    </source>
</evidence>
<dbReference type="InterPro" id="IPR050333">
    <property type="entry name" value="SLRP"/>
</dbReference>
<sequence>MSKYSIHVVLFTTNTCCGGINMLMRQLQLLAIIVGIVRACPEDCKCFSKTLDCSFRRLKELFNIHDNYQIWNFSGNSLDTKAMINIEPSVTDSVQIFDISHNKLCNVKEPSFLQFSQLRELNLSHNELNDFEISLPQGLEVLYLGNNLIHTWPHLYLAQASQVKKIHFDHNLLNNMSCEADANSLLHRLINLDLSYNHIERIDKCILKTMPDLTDLNLSNNKLSAIKEGLFDSNTQLQKLDLSKNMLRKIPGGVFENLPNLAYLFLSHNKLVTFPLHLPVFEVLDLSFNEISCVKEDKKKDVYPHEILLLGGNPFHCDCKIRWLKEFIEMREYQLHYFDIPEEKFIPICHSPYNLFNEPWNMLSTDLFVCDYDNIHEEEDTIFENSEHESEDNLKLEAVNIAENSVKLQWKNIQVISLIESTYQLKYHQFGHRNKETIRSFRSTTSSYVLHNLTAGTAYIICLQEVTSISNKELDCVELITAEDSSVLAYLFFACILSVLFFFFRN</sequence>
<dbReference type="Proteomes" id="UP000005408">
    <property type="component" value="Unassembled WGS sequence"/>
</dbReference>
<keyword evidence="3" id="KW-0677">Repeat</keyword>
<dbReference type="SMART" id="SM00082">
    <property type="entry name" value="LRRCT"/>
    <property type="match status" value="1"/>
</dbReference>
<keyword evidence="2 6" id="KW-0732">Signal</keyword>
<name>A0A8W8IIA8_MAGGI</name>